<dbReference type="NCBIfam" id="TIGR00622">
    <property type="entry name" value="ssl1"/>
    <property type="match status" value="2"/>
</dbReference>
<dbReference type="Pfam" id="PF04056">
    <property type="entry name" value="Ssl1"/>
    <property type="match status" value="1"/>
</dbReference>
<evidence type="ECO:0000259" key="13">
    <source>
        <dbReference type="PROSITE" id="PS50234"/>
    </source>
</evidence>
<dbReference type="InterPro" id="IPR002035">
    <property type="entry name" value="VWF_A"/>
</dbReference>
<dbReference type="Gene3D" id="3.30.40.10">
    <property type="entry name" value="Zinc/RING finger domain, C3HC4 (zinc finger)"/>
    <property type="match status" value="1"/>
</dbReference>
<comment type="subcellular location">
    <subcellularLocation>
        <location evidence="1">Nucleus</location>
    </subcellularLocation>
</comment>
<evidence type="ECO:0000256" key="6">
    <source>
        <dbReference type="ARBA" id="ARBA00022833"/>
    </source>
</evidence>
<dbReference type="GO" id="GO:0006357">
    <property type="term" value="P:regulation of transcription by RNA polymerase II"/>
    <property type="evidence" value="ECO:0007669"/>
    <property type="project" value="TreeGrafter"/>
</dbReference>
<evidence type="ECO:0000256" key="12">
    <source>
        <dbReference type="SAM" id="MobiDB-lite"/>
    </source>
</evidence>
<keyword evidence="10" id="KW-0539">Nucleus</keyword>
<dbReference type="GO" id="GO:0006289">
    <property type="term" value="P:nucleotide-excision repair"/>
    <property type="evidence" value="ECO:0007669"/>
    <property type="project" value="InterPro"/>
</dbReference>
<keyword evidence="15" id="KW-1185">Reference proteome</keyword>
<evidence type="ECO:0000256" key="3">
    <source>
        <dbReference type="ARBA" id="ARBA00022723"/>
    </source>
</evidence>
<evidence type="ECO:0000256" key="2">
    <source>
        <dbReference type="ARBA" id="ARBA00006092"/>
    </source>
</evidence>
<dbReference type="GO" id="GO:0000439">
    <property type="term" value="C:transcription factor TFIIH core complex"/>
    <property type="evidence" value="ECO:0007669"/>
    <property type="project" value="InterPro"/>
</dbReference>
<dbReference type="InterPro" id="IPR007198">
    <property type="entry name" value="Ssl1-like"/>
</dbReference>
<evidence type="ECO:0000256" key="10">
    <source>
        <dbReference type="ARBA" id="ARBA00023242"/>
    </source>
</evidence>
<dbReference type="FunFam" id="3.40.50.410:FF:000015">
    <property type="entry name" value="General transcription factor IIH subunit 2"/>
    <property type="match status" value="1"/>
</dbReference>
<dbReference type="InterPro" id="IPR013087">
    <property type="entry name" value="Znf_C2H2_type"/>
</dbReference>
<evidence type="ECO:0000256" key="9">
    <source>
        <dbReference type="ARBA" id="ARBA00023204"/>
    </source>
</evidence>
<name>A0A6G1GMY6_9PEZI</name>
<dbReference type="Pfam" id="PF07975">
    <property type="entry name" value="C1_4"/>
    <property type="match status" value="1"/>
</dbReference>
<dbReference type="SUPFAM" id="SSF53300">
    <property type="entry name" value="vWA-like"/>
    <property type="match status" value="1"/>
</dbReference>
<keyword evidence="6" id="KW-0862">Zinc</keyword>
<dbReference type="SMART" id="SM01047">
    <property type="entry name" value="C1_4"/>
    <property type="match status" value="1"/>
</dbReference>
<evidence type="ECO:0000256" key="5">
    <source>
        <dbReference type="ARBA" id="ARBA00022771"/>
    </source>
</evidence>
<gene>
    <name evidence="14" type="ORF">K402DRAFT_397774</name>
</gene>
<comment type="similarity">
    <text evidence="2">Belongs to the GTF2H2 family.</text>
</comment>
<feature type="region of interest" description="Disordered" evidence="12">
    <location>
        <begin position="497"/>
        <end position="559"/>
    </location>
</feature>
<feature type="compositionally biased region" description="Low complexity" evidence="12">
    <location>
        <begin position="25"/>
        <end position="37"/>
    </location>
</feature>
<dbReference type="EMBL" id="ML977187">
    <property type="protein sequence ID" value="KAF1982180.1"/>
    <property type="molecule type" value="Genomic_DNA"/>
</dbReference>
<evidence type="ECO:0000256" key="8">
    <source>
        <dbReference type="ARBA" id="ARBA00023163"/>
    </source>
</evidence>
<dbReference type="Gene3D" id="3.40.50.410">
    <property type="entry name" value="von Willebrand factor, type A domain"/>
    <property type="match status" value="1"/>
</dbReference>
<accession>A0A6G1GMY6</accession>
<evidence type="ECO:0000256" key="11">
    <source>
        <dbReference type="PIRSR" id="PIRSR015919-1"/>
    </source>
</evidence>
<dbReference type="PANTHER" id="PTHR12695">
    <property type="entry name" value="GENERAL TRANSCRIPTION FACTOR IIH SUBUNIT 2"/>
    <property type="match status" value="1"/>
</dbReference>
<dbReference type="InterPro" id="IPR046349">
    <property type="entry name" value="C1-like_sf"/>
</dbReference>
<dbReference type="AlphaFoldDB" id="A0A6G1GMY6"/>
<dbReference type="GO" id="GO:0005675">
    <property type="term" value="C:transcription factor TFIIH holo complex"/>
    <property type="evidence" value="ECO:0007669"/>
    <property type="project" value="TreeGrafter"/>
</dbReference>
<dbReference type="InterPro" id="IPR012170">
    <property type="entry name" value="TFIIH_SSL1/p44"/>
</dbReference>
<dbReference type="SUPFAM" id="SSF57889">
    <property type="entry name" value="Cysteine-rich domain"/>
    <property type="match status" value="1"/>
</dbReference>
<dbReference type="OrthoDB" id="284275at2759"/>
<evidence type="ECO:0000313" key="15">
    <source>
        <dbReference type="Proteomes" id="UP000800041"/>
    </source>
</evidence>
<dbReference type="PANTHER" id="PTHR12695:SF2">
    <property type="entry name" value="GENERAL TRANSCRIPTION FACTOR IIH SUBUNIT 2-RELATED"/>
    <property type="match status" value="1"/>
</dbReference>
<evidence type="ECO:0000313" key="14">
    <source>
        <dbReference type="EMBL" id="KAF1982180.1"/>
    </source>
</evidence>
<dbReference type="Proteomes" id="UP000800041">
    <property type="component" value="Unassembled WGS sequence"/>
</dbReference>
<feature type="zinc finger region" description="C4-type" evidence="11">
    <location>
        <begin position="342"/>
        <end position="359"/>
    </location>
</feature>
<organism evidence="14 15">
    <name type="scientific">Aulographum hederae CBS 113979</name>
    <dbReference type="NCBI Taxonomy" id="1176131"/>
    <lineage>
        <taxon>Eukaryota</taxon>
        <taxon>Fungi</taxon>
        <taxon>Dikarya</taxon>
        <taxon>Ascomycota</taxon>
        <taxon>Pezizomycotina</taxon>
        <taxon>Dothideomycetes</taxon>
        <taxon>Pleosporomycetidae</taxon>
        <taxon>Aulographales</taxon>
        <taxon>Aulographaceae</taxon>
    </lineage>
</organism>
<dbReference type="PROSITE" id="PS00028">
    <property type="entry name" value="ZINC_FINGER_C2H2_1"/>
    <property type="match status" value="1"/>
</dbReference>
<dbReference type="GO" id="GO:0008270">
    <property type="term" value="F:zinc ion binding"/>
    <property type="evidence" value="ECO:0007669"/>
    <property type="project" value="UniProtKB-KW"/>
</dbReference>
<sequence length="559" mass="61188">MADSDGEYVRSASDDDDPGLLSHIARAGAAANAASSSYGTRAKGKGKGKERVEKSWEGKRKNDELKVGPDGRITAGVEEMLEERKRKRLRQDTQPYQRGIIRHVVLILDFSEAMLEKDFRPSRYSVMLGYAVQYIREFFEQNPISQMSIMCMHDGLCKQLSELSGNPNDHIVAVQNANARVGSLERAIEPKGNPSLQNALEMARGALHHTPSHGTREVVIVLGALLTLDPGDIHATIRSCVKDKLRVGIIGLAARLKICQEIVSKTNSADASGYGVALDQQHMQELLMATTTPPVIRSDQTAKEAESNKATLLMMGFPSRVVEAEPSLCACHGQLTRGGYSCSRCQAKICNLPATCPCCKLTLILSTHLARSYHHLFPLQNWRVVSWRRARAKGTTRCMACLSAFPPIPNPIPKPSSKSNHVVPANGANSTNREGEPKDRASDKPTPLTSQAKSHAIGKYQSASESSRYECDTCQNHFCIDCDLFCHEVVHNCPGCNSTKELPPPRGEEDTEVSDDDQSASSNSSKKRREEEQMGGDDDDNGEPAAKRPRGEIGQDQTA</sequence>
<feature type="region of interest" description="Disordered" evidence="12">
    <location>
        <begin position="412"/>
        <end position="461"/>
    </location>
</feature>
<feature type="compositionally biased region" description="Basic and acidic residues" evidence="12">
    <location>
        <begin position="47"/>
        <end position="69"/>
    </location>
</feature>
<evidence type="ECO:0000256" key="4">
    <source>
        <dbReference type="ARBA" id="ARBA00022763"/>
    </source>
</evidence>
<keyword evidence="7" id="KW-0805">Transcription regulation</keyword>
<proteinExistence type="inferred from homology"/>
<dbReference type="GO" id="GO:0006351">
    <property type="term" value="P:DNA-templated transcription"/>
    <property type="evidence" value="ECO:0007669"/>
    <property type="project" value="InterPro"/>
</dbReference>
<dbReference type="InterPro" id="IPR013083">
    <property type="entry name" value="Znf_RING/FYVE/PHD"/>
</dbReference>
<keyword evidence="5" id="KW-0863">Zinc-finger</keyword>
<dbReference type="InterPro" id="IPR036465">
    <property type="entry name" value="vWFA_dom_sf"/>
</dbReference>
<evidence type="ECO:0000256" key="7">
    <source>
        <dbReference type="ARBA" id="ARBA00023015"/>
    </source>
</evidence>
<keyword evidence="3" id="KW-0479">Metal-binding</keyword>
<keyword evidence="4" id="KW-0227">DNA damage</keyword>
<feature type="domain" description="VWFA" evidence="13">
    <location>
        <begin position="103"/>
        <end position="291"/>
    </location>
</feature>
<feature type="compositionally biased region" description="Acidic residues" evidence="12">
    <location>
        <begin position="509"/>
        <end position="518"/>
    </location>
</feature>
<feature type="compositionally biased region" description="Acidic residues" evidence="12">
    <location>
        <begin position="533"/>
        <end position="542"/>
    </location>
</feature>
<feature type="region of interest" description="Disordered" evidence="12">
    <location>
        <begin position="1"/>
        <end position="70"/>
    </location>
</feature>
<dbReference type="PIRSF" id="PIRSF015919">
    <property type="entry name" value="TFIIH_SSL1"/>
    <property type="match status" value="1"/>
</dbReference>
<dbReference type="InterPro" id="IPR004595">
    <property type="entry name" value="TFIIH_C1-like_dom"/>
</dbReference>
<feature type="compositionally biased region" description="Basic and acidic residues" evidence="12">
    <location>
        <begin position="433"/>
        <end position="443"/>
    </location>
</feature>
<reference evidence="14" key="1">
    <citation type="journal article" date="2020" name="Stud. Mycol.">
        <title>101 Dothideomycetes genomes: a test case for predicting lifestyles and emergence of pathogens.</title>
        <authorList>
            <person name="Haridas S."/>
            <person name="Albert R."/>
            <person name="Binder M."/>
            <person name="Bloem J."/>
            <person name="Labutti K."/>
            <person name="Salamov A."/>
            <person name="Andreopoulos B."/>
            <person name="Baker S."/>
            <person name="Barry K."/>
            <person name="Bills G."/>
            <person name="Bluhm B."/>
            <person name="Cannon C."/>
            <person name="Castanera R."/>
            <person name="Culley D."/>
            <person name="Daum C."/>
            <person name="Ezra D."/>
            <person name="Gonzalez J."/>
            <person name="Henrissat B."/>
            <person name="Kuo A."/>
            <person name="Liang C."/>
            <person name="Lipzen A."/>
            <person name="Lutzoni F."/>
            <person name="Magnuson J."/>
            <person name="Mondo S."/>
            <person name="Nolan M."/>
            <person name="Ohm R."/>
            <person name="Pangilinan J."/>
            <person name="Park H.-J."/>
            <person name="Ramirez L."/>
            <person name="Alfaro M."/>
            <person name="Sun H."/>
            <person name="Tritt A."/>
            <person name="Yoshinaga Y."/>
            <person name="Zwiers L.-H."/>
            <person name="Turgeon B."/>
            <person name="Goodwin S."/>
            <person name="Spatafora J."/>
            <person name="Crous P."/>
            <person name="Grigoriev I."/>
        </authorList>
    </citation>
    <scope>NUCLEOTIDE SEQUENCE</scope>
    <source>
        <strain evidence="14">CBS 113979</strain>
    </source>
</reference>
<evidence type="ECO:0000256" key="1">
    <source>
        <dbReference type="ARBA" id="ARBA00004123"/>
    </source>
</evidence>
<dbReference type="PROSITE" id="PS50234">
    <property type="entry name" value="VWFA"/>
    <property type="match status" value="1"/>
</dbReference>
<keyword evidence="8" id="KW-0804">Transcription</keyword>
<protein>
    <submittedName>
        <fullName evidence="14">Ssl1-domain-containing protein</fullName>
    </submittedName>
</protein>
<keyword evidence="9" id="KW-0234">DNA repair</keyword>